<evidence type="ECO:0000313" key="2">
    <source>
        <dbReference type="Proteomes" id="UP000035170"/>
    </source>
</evidence>
<keyword evidence="2" id="KW-1185">Reference proteome</keyword>
<dbReference type="RefSeq" id="WP_047783647.1">
    <property type="nucleotide sequence ID" value="NZ_JZWI01000006.1"/>
</dbReference>
<dbReference type="AlphaFoldDB" id="A0A0H2M5J8"/>
<sequence length="229" mass="24744">MALADFQQLVKRMVPEDGETLTESDRDAAIGLAVLRYGTDAPRTLVRDTAWLLAGFLGPLPPDWVDGSALRSAEYPIGRNPASLVEMALYADEGGTLLVVQDMELPAGAQVRVTFGAPHRLDETEDTIPLQHREAVASYAAHSLCRQLSVRYSGERETSINADGSNTESRARNYAARAKEFRSAYFVGIGQVDPYAAGARTASSGVTAASSTAAWPGRLRYGLTRWGRP</sequence>
<proteinExistence type="predicted"/>
<reference evidence="1 2" key="1">
    <citation type="submission" date="2015-03" db="EMBL/GenBank/DDBJ databases">
        <title>Genome sequence of Variovorax paradoxus TBEA6.</title>
        <authorList>
            <person name="Poehlein A."/>
            <person name="Schuldes J."/>
            <person name="Wuebbeler J.H."/>
            <person name="Hiessl S."/>
            <person name="Steinbuechel A."/>
            <person name="Daniel R."/>
        </authorList>
    </citation>
    <scope>NUCLEOTIDE SEQUENCE [LARGE SCALE GENOMIC DNA]</scope>
    <source>
        <strain evidence="1 2">TBEA6</strain>
    </source>
</reference>
<evidence type="ECO:0000313" key="1">
    <source>
        <dbReference type="EMBL" id="KLN57624.1"/>
    </source>
</evidence>
<dbReference type="EMBL" id="JZWI01000006">
    <property type="protein sequence ID" value="KLN57624.1"/>
    <property type="molecule type" value="Genomic_DNA"/>
</dbReference>
<comment type="caution">
    <text evidence="1">The sequence shown here is derived from an EMBL/GenBank/DDBJ whole genome shotgun (WGS) entry which is preliminary data.</text>
</comment>
<dbReference type="Proteomes" id="UP000035170">
    <property type="component" value="Unassembled WGS sequence"/>
</dbReference>
<name>A0A0H2M5J8_VARPD</name>
<protein>
    <submittedName>
        <fullName evidence="1">Uncharacterized protein</fullName>
    </submittedName>
</protein>
<gene>
    <name evidence="1" type="ORF">VPARA_11370</name>
</gene>
<dbReference type="PATRIC" id="fig|34073.19.peg.1157"/>
<accession>A0A0H2M5J8</accession>
<organism evidence="1 2">
    <name type="scientific">Variovorax paradoxus</name>
    <dbReference type="NCBI Taxonomy" id="34073"/>
    <lineage>
        <taxon>Bacteria</taxon>
        <taxon>Pseudomonadati</taxon>
        <taxon>Pseudomonadota</taxon>
        <taxon>Betaproteobacteria</taxon>
        <taxon>Burkholderiales</taxon>
        <taxon>Comamonadaceae</taxon>
        <taxon>Variovorax</taxon>
    </lineage>
</organism>